<proteinExistence type="predicted"/>
<feature type="compositionally biased region" description="Pro residues" evidence="1">
    <location>
        <begin position="26"/>
        <end position="37"/>
    </location>
</feature>
<protein>
    <submittedName>
        <fullName evidence="2">Uncharacterized protein</fullName>
    </submittedName>
</protein>
<sequence length="99" mass="11197">MHPPDFCRLFPPLKHRKDARSCVSPLAPPSLSPPWWPSPRATGPRPRPPPRPRPTLCGRKARRFRPSRSADWPSRAKACASSTPRAPRAPCPSRRPRPR</sequence>
<evidence type="ECO:0000313" key="2">
    <source>
        <dbReference type="EMBL" id="OYX54851.1"/>
    </source>
</evidence>
<name>A0A258HD01_9CAUL</name>
<dbReference type="Proteomes" id="UP000216147">
    <property type="component" value="Unassembled WGS sequence"/>
</dbReference>
<gene>
    <name evidence="2" type="ORF">B7Y86_15185</name>
</gene>
<dbReference type="EMBL" id="NCEQ01000019">
    <property type="protein sequence ID" value="OYX54851.1"/>
    <property type="molecule type" value="Genomic_DNA"/>
</dbReference>
<accession>A0A258HD01</accession>
<comment type="caution">
    <text evidence="2">The sequence shown here is derived from an EMBL/GenBank/DDBJ whole genome shotgun (WGS) entry which is preliminary data.</text>
</comment>
<feature type="compositionally biased region" description="Low complexity" evidence="1">
    <location>
        <begin position="78"/>
        <end position="92"/>
    </location>
</feature>
<evidence type="ECO:0000256" key="1">
    <source>
        <dbReference type="SAM" id="MobiDB-lite"/>
    </source>
</evidence>
<dbReference type="AlphaFoldDB" id="A0A258HD01"/>
<reference evidence="2 3" key="1">
    <citation type="submission" date="2017-03" db="EMBL/GenBank/DDBJ databases">
        <title>Lifting the veil on microbial sulfur biogeochemistry in mining wastewaters.</title>
        <authorList>
            <person name="Kantor R.S."/>
            <person name="Colenbrander Nelson T."/>
            <person name="Marshall S."/>
            <person name="Bennett D."/>
            <person name="Apte S."/>
            <person name="Camacho D."/>
            <person name="Thomas B.C."/>
            <person name="Warren L.A."/>
            <person name="Banfield J.F."/>
        </authorList>
    </citation>
    <scope>NUCLEOTIDE SEQUENCE [LARGE SCALE GENOMIC DNA]</scope>
    <source>
        <strain evidence="2">32-68-21</strain>
    </source>
</reference>
<feature type="region of interest" description="Disordered" evidence="1">
    <location>
        <begin position="18"/>
        <end position="99"/>
    </location>
</feature>
<organism evidence="2 3">
    <name type="scientific">Brevundimonas subvibrioides</name>
    <dbReference type="NCBI Taxonomy" id="74313"/>
    <lineage>
        <taxon>Bacteria</taxon>
        <taxon>Pseudomonadati</taxon>
        <taxon>Pseudomonadota</taxon>
        <taxon>Alphaproteobacteria</taxon>
        <taxon>Caulobacterales</taxon>
        <taxon>Caulobacteraceae</taxon>
        <taxon>Brevundimonas</taxon>
    </lineage>
</organism>
<evidence type="ECO:0000313" key="3">
    <source>
        <dbReference type="Proteomes" id="UP000216147"/>
    </source>
</evidence>